<dbReference type="AlphaFoldDB" id="A0A2D2D615"/>
<dbReference type="RefSeq" id="WP_003615742.1">
    <property type="nucleotide sequence ID" value="NZ_ADVE02000001.1"/>
</dbReference>
<feature type="domain" description="DUF7146" evidence="3">
    <location>
        <begin position="120"/>
        <end position="226"/>
    </location>
</feature>
<evidence type="ECO:0000313" key="4">
    <source>
        <dbReference type="EMBL" id="ATQ70405.1"/>
    </source>
</evidence>
<name>A0A2D2D615_METT3</name>
<dbReference type="InterPro" id="IPR055570">
    <property type="entry name" value="DUF7146"/>
</dbReference>
<dbReference type="STRING" id="595536.GCA_000178815_02268"/>
<dbReference type="EMBL" id="CP023737">
    <property type="protein sequence ID" value="ATQ70405.1"/>
    <property type="molecule type" value="Genomic_DNA"/>
</dbReference>
<dbReference type="InterPro" id="IPR034154">
    <property type="entry name" value="TOPRIM_DnaG/twinkle"/>
</dbReference>
<dbReference type="KEGG" id="mtw:CQW49_14515"/>
<evidence type="ECO:0000313" key="5">
    <source>
        <dbReference type="Proteomes" id="UP000230709"/>
    </source>
</evidence>
<organism evidence="4 5">
    <name type="scientific">Methylosinus trichosporium (strain ATCC 35070 / NCIMB 11131 / UNIQEM 75 / OB3b)</name>
    <dbReference type="NCBI Taxonomy" id="595536"/>
    <lineage>
        <taxon>Bacteria</taxon>
        <taxon>Pseudomonadati</taxon>
        <taxon>Pseudomonadota</taxon>
        <taxon>Alphaproteobacteria</taxon>
        <taxon>Hyphomicrobiales</taxon>
        <taxon>Methylocystaceae</taxon>
        <taxon>Methylosinus</taxon>
    </lineage>
</organism>
<dbReference type="CDD" id="cd01029">
    <property type="entry name" value="TOPRIM_primases"/>
    <property type="match status" value="1"/>
</dbReference>
<accession>A0A2D2D615</accession>
<proteinExistence type="predicted"/>
<gene>
    <name evidence="4" type="ORF">CQW49_14515</name>
</gene>
<dbReference type="InterPro" id="IPR006171">
    <property type="entry name" value="TOPRIM_dom"/>
</dbReference>
<evidence type="ECO:0000259" key="2">
    <source>
        <dbReference type="Pfam" id="PF13362"/>
    </source>
</evidence>
<dbReference type="Pfam" id="PF23639">
    <property type="entry name" value="DUF7146"/>
    <property type="match status" value="1"/>
</dbReference>
<reference evidence="5" key="1">
    <citation type="submission" date="2017-10" db="EMBL/GenBank/DDBJ databases">
        <title>Completed PacBio SMRT sequence of Methylosinus trichosporium OB3b reveals presence of a third large plasmid.</title>
        <authorList>
            <person name="Charles T.C."/>
            <person name="Lynch M.D.J."/>
            <person name="Heil J.R."/>
            <person name="Cheng J."/>
        </authorList>
    </citation>
    <scope>NUCLEOTIDE SEQUENCE [LARGE SCALE GENOMIC DNA]</scope>
    <source>
        <strain evidence="5">OB3b</strain>
    </source>
</reference>
<evidence type="ECO:0000259" key="3">
    <source>
        <dbReference type="Pfam" id="PF23639"/>
    </source>
</evidence>
<feature type="region of interest" description="Disordered" evidence="1">
    <location>
        <begin position="102"/>
        <end position="124"/>
    </location>
</feature>
<feature type="domain" description="Toprim" evidence="2">
    <location>
        <begin position="233"/>
        <end position="321"/>
    </location>
</feature>
<protein>
    <submittedName>
        <fullName evidence="4">DNA primase</fullName>
    </submittedName>
</protein>
<dbReference type="Proteomes" id="UP000230709">
    <property type="component" value="Chromosome"/>
</dbReference>
<sequence>MFDSPAELAQRLARDAEAVCRHYLYGRREGRYWLVGDARNTPGRSLFVRLIGADSGKGAAGKWVDAASAEHGDLLDIIRASCRLSNFRDVADEARRFLAMPRFEPRPDPAHRRPQTASRGSPESARRLFAMAEPIRGTIAETYLRKRGITILHEAARLRFHRRCYYRRQSDGEVEPLPALIAAVTDLSGIVTGVQRTWLDPTGDDKASVDTPRRAMGRLLGNGVRFGVVDDIMAAGEGVETMLSLRCVLPTLPMVAALSANHLAALILPHTLRRLYVARDDDPAGDMAAETLRKRAAANGIDAMILSPTLDDFNDDLRYLGMDELRAALRIQFVPEDVARFMSPAESATADRARVGATRLRA</sequence>
<keyword evidence="5" id="KW-1185">Reference proteome</keyword>
<dbReference type="Pfam" id="PF13362">
    <property type="entry name" value="Toprim_3"/>
    <property type="match status" value="1"/>
</dbReference>
<evidence type="ECO:0000256" key="1">
    <source>
        <dbReference type="SAM" id="MobiDB-lite"/>
    </source>
</evidence>